<dbReference type="EMBL" id="FQUA01000018">
    <property type="protein sequence ID" value="SHF12339.1"/>
    <property type="molecule type" value="Genomic_DNA"/>
</dbReference>
<evidence type="ECO:0000313" key="2">
    <source>
        <dbReference type="EMBL" id="AMJ41210.1"/>
    </source>
</evidence>
<keyword evidence="4" id="KW-1185">Reference proteome</keyword>
<evidence type="ECO:0000313" key="3">
    <source>
        <dbReference type="EMBL" id="SHF12339.1"/>
    </source>
</evidence>
<proteinExistence type="predicted"/>
<reference evidence="3" key="3">
    <citation type="submission" date="2016-11" db="EMBL/GenBank/DDBJ databases">
        <authorList>
            <person name="Varghese N."/>
            <person name="Submissions S."/>
        </authorList>
    </citation>
    <scope>NUCLEOTIDE SEQUENCE</scope>
    <source>
        <strain evidence="3">DSM 1682</strain>
    </source>
</reference>
<feature type="compositionally biased region" description="Polar residues" evidence="1">
    <location>
        <begin position="1"/>
        <end position="10"/>
    </location>
</feature>
<reference evidence="5" key="4">
    <citation type="submission" date="2016-11" db="EMBL/GenBank/DDBJ databases">
        <authorList>
            <person name="Jaros S."/>
            <person name="Januszkiewicz K."/>
            <person name="Wedrychowicz H."/>
        </authorList>
    </citation>
    <scope>NUCLEOTIDE SEQUENCE [LARGE SCALE GENOMIC DNA]</scope>
    <source>
        <strain evidence="5">DSM 1682</strain>
    </source>
</reference>
<protein>
    <recommendedName>
        <fullName evidence="6">DUF3787 domain-containing protein</fullName>
    </recommendedName>
</protein>
<evidence type="ECO:0000256" key="1">
    <source>
        <dbReference type="SAM" id="MobiDB-lite"/>
    </source>
</evidence>
<accession>A0A0X1U8C3</accession>
<dbReference type="Proteomes" id="UP000184204">
    <property type="component" value="Unassembled WGS sequence"/>
</dbReference>
<sequence>MSSNGNTLNGLENKRLHSTTATNREGTAAWANVDKVDKETNLNIPGDYSVEKAKNWVDNGSKL</sequence>
<dbReference type="Pfam" id="PF12655">
    <property type="entry name" value="CDIF630_02480-like"/>
    <property type="match status" value="1"/>
</dbReference>
<reference evidence="2 4" key="1">
    <citation type="journal article" date="2016" name="Genome Announc.">
        <title>Complete Genome Sequence of the Amino Acid-Fermenting Clostridium propionicum X2 (DSM 1682).</title>
        <authorList>
            <person name="Poehlein A."/>
            <person name="Schlien K."/>
            <person name="Chowdhury N.P."/>
            <person name="Gottschalk G."/>
            <person name="Buckel W."/>
            <person name="Daniel R."/>
        </authorList>
    </citation>
    <scope>NUCLEOTIDE SEQUENCE [LARGE SCALE GENOMIC DNA]</scope>
    <source>
        <strain evidence="2 4">X2</strain>
    </source>
</reference>
<evidence type="ECO:0008006" key="6">
    <source>
        <dbReference type="Google" id="ProtNLM"/>
    </source>
</evidence>
<dbReference type="AlphaFoldDB" id="A0A0X1U8C3"/>
<reference evidence="4" key="2">
    <citation type="submission" date="2016-01" db="EMBL/GenBank/DDBJ databases">
        <authorList>
            <person name="Poehlein A."/>
            <person name="Schlien K."/>
            <person name="Gottschalk G."/>
            <person name="Buckel W."/>
            <person name="Daniel R."/>
        </authorList>
    </citation>
    <scope>NUCLEOTIDE SEQUENCE [LARGE SCALE GENOMIC DNA]</scope>
    <source>
        <strain evidence="4">X2</strain>
    </source>
</reference>
<organism evidence="3 5">
    <name type="scientific">Anaerotignum propionicum DSM 1682</name>
    <dbReference type="NCBI Taxonomy" id="991789"/>
    <lineage>
        <taxon>Bacteria</taxon>
        <taxon>Bacillati</taxon>
        <taxon>Bacillota</taxon>
        <taxon>Clostridia</taxon>
        <taxon>Lachnospirales</taxon>
        <taxon>Anaerotignaceae</taxon>
        <taxon>Anaerotignum</taxon>
    </lineage>
</organism>
<dbReference type="KEGG" id="cpro:CPRO_16200"/>
<evidence type="ECO:0000313" key="5">
    <source>
        <dbReference type="Proteomes" id="UP000184204"/>
    </source>
</evidence>
<dbReference type="RefSeq" id="WP_066050023.1">
    <property type="nucleotide sequence ID" value="NZ_CP014223.1"/>
</dbReference>
<feature type="region of interest" description="Disordered" evidence="1">
    <location>
        <begin position="1"/>
        <end position="26"/>
    </location>
</feature>
<evidence type="ECO:0000313" key="4">
    <source>
        <dbReference type="Proteomes" id="UP000068026"/>
    </source>
</evidence>
<dbReference type="OrthoDB" id="1708132at2"/>
<name>A0A0X1U8C3_ANAPI</name>
<dbReference type="InterPro" id="IPR024209">
    <property type="entry name" value="CDIF630_02480-like"/>
</dbReference>
<dbReference type="EMBL" id="CP014223">
    <property type="protein sequence ID" value="AMJ41210.1"/>
    <property type="molecule type" value="Genomic_DNA"/>
</dbReference>
<dbReference type="Proteomes" id="UP000068026">
    <property type="component" value="Chromosome"/>
</dbReference>
<gene>
    <name evidence="2" type="ORF">CPRO_16200</name>
    <name evidence="3" type="ORF">SAMN02745151_02859</name>
</gene>